<keyword evidence="5" id="KW-0732">Signal</keyword>
<dbReference type="HOGENOM" id="CLU_015125_2_0_1"/>
<dbReference type="AlphaFoldDB" id="W9WUW2"/>
<evidence type="ECO:0000256" key="6">
    <source>
        <dbReference type="ARBA" id="ARBA00023002"/>
    </source>
</evidence>
<feature type="domain" description="Dyp-type peroxidase C-terminal" evidence="9">
    <location>
        <begin position="263"/>
        <end position="414"/>
    </location>
</feature>
<sequence length="481" mass="53713">MAPVDANFRNNVQGDLFSRGFPKIHETYYFFSIVQETVFPQKLTDLGKSNEISNLTKVLDDWKKVDATPKGEIIDVCNALIAFSMEGLRKIQAGLGGDDLKLAKIKISDPAFFLGMKQEDPSKMHDPPLEEWHPLFGQDIHGLLKIAGSDPAIINTKLHNIKAILGHGTVINDIVYSSEPTTENSRVDGQVRPKDKQLNGREHFGFEDAISQPLLEGIDDIDRPAVFAKDVLMHTAQRVITASNDPPGLHPKPEAQGNAFKRPDWMFDGSFLVFRKLEQDVAGFNKFIEQNHAKAHCDNAPLFAAKLMGRWPSVAQVHPSSCNFEKDIATDPKGDNSFKFTDNRICPMAAHIRKMNPRDDDLQFALNARIIRSGIPYGKEYSEAPTNKRGLLFACYQSSIDNGFRFLQIAWANKDNFPRDNAGYDVFVAQRGPHVKLTCNFEGEDHKVTTISDISSLVTMKGGEYFFVPSIYALTSKLGKA</sequence>
<dbReference type="Proteomes" id="UP000019473">
    <property type="component" value="Unassembled WGS sequence"/>
</dbReference>
<keyword evidence="3" id="KW-0349">Heme</keyword>
<keyword evidence="4" id="KW-0479">Metal-binding</keyword>
<evidence type="ECO:0000256" key="7">
    <source>
        <dbReference type="ARBA" id="ARBA00023004"/>
    </source>
</evidence>
<evidence type="ECO:0000313" key="12">
    <source>
        <dbReference type="Proteomes" id="UP000019473"/>
    </source>
</evidence>
<accession>W9WUW2</accession>
<keyword evidence="12" id="KW-1185">Reference proteome</keyword>
<dbReference type="InterPro" id="IPR049509">
    <property type="entry name" value="DyP_N"/>
</dbReference>
<dbReference type="VEuPathDB" id="FungiDB:A1O7_02532"/>
<feature type="domain" description="DyP dimeric alpha+beta barrel" evidence="10">
    <location>
        <begin position="11"/>
        <end position="174"/>
    </location>
</feature>
<evidence type="ECO:0000259" key="9">
    <source>
        <dbReference type="Pfam" id="PF20628"/>
    </source>
</evidence>
<dbReference type="PROSITE" id="PS51404">
    <property type="entry name" value="DYP_PEROXIDASE"/>
    <property type="match status" value="1"/>
</dbReference>
<evidence type="ECO:0008006" key="13">
    <source>
        <dbReference type="Google" id="ProtNLM"/>
    </source>
</evidence>
<dbReference type="GO" id="GO:0020037">
    <property type="term" value="F:heme binding"/>
    <property type="evidence" value="ECO:0007669"/>
    <property type="project" value="InterPro"/>
</dbReference>
<dbReference type="GeneID" id="19177138"/>
<dbReference type="eggNOG" id="ENOG502RUI2">
    <property type="taxonomic scope" value="Eukaryota"/>
</dbReference>
<evidence type="ECO:0000256" key="4">
    <source>
        <dbReference type="ARBA" id="ARBA00022723"/>
    </source>
</evidence>
<proteinExistence type="inferred from homology"/>
<dbReference type="GO" id="GO:0046872">
    <property type="term" value="F:metal ion binding"/>
    <property type="evidence" value="ECO:0007669"/>
    <property type="project" value="UniProtKB-KW"/>
</dbReference>
<dbReference type="GO" id="GO:0004601">
    <property type="term" value="F:peroxidase activity"/>
    <property type="evidence" value="ECO:0007669"/>
    <property type="project" value="UniProtKB-KW"/>
</dbReference>
<dbReference type="EMBL" id="AMGW01000002">
    <property type="protein sequence ID" value="EXJ62099.1"/>
    <property type="molecule type" value="Genomic_DNA"/>
</dbReference>
<comment type="caution">
    <text evidence="11">The sequence shown here is derived from an EMBL/GenBank/DDBJ whole genome shotgun (WGS) entry which is preliminary data.</text>
</comment>
<evidence type="ECO:0000259" key="10">
    <source>
        <dbReference type="Pfam" id="PF21105"/>
    </source>
</evidence>
<evidence type="ECO:0000256" key="3">
    <source>
        <dbReference type="ARBA" id="ARBA00022617"/>
    </source>
</evidence>
<dbReference type="RefSeq" id="XP_007754753.1">
    <property type="nucleotide sequence ID" value="XM_007756563.1"/>
</dbReference>
<dbReference type="Pfam" id="PF20628">
    <property type="entry name" value="Dyp_perox_C"/>
    <property type="match status" value="1"/>
</dbReference>
<evidence type="ECO:0000256" key="5">
    <source>
        <dbReference type="ARBA" id="ARBA00022729"/>
    </source>
</evidence>
<dbReference type="NCBIfam" id="TIGR01413">
    <property type="entry name" value="Dyp_perox_fam"/>
    <property type="match status" value="1"/>
</dbReference>
<comment type="cofactor">
    <cofactor evidence="1">
        <name>heme b</name>
        <dbReference type="ChEBI" id="CHEBI:60344"/>
    </cofactor>
</comment>
<dbReference type="OrthoDB" id="3207336at2759"/>
<name>W9WUW2_9EURO</name>
<reference evidence="11 12" key="1">
    <citation type="submission" date="2013-03" db="EMBL/GenBank/DDBJ databases">
        <title>The Genome Sequence of Cladophialophora yegresii CBS 114405.</title>
        <authorList>
            <consortium name="The Broad Institute Genomics Platform"/>
            <person name="Cuomo C."/>
            <person name="de Hoog S."/>
            <person name="Gorbushina A."/>
            <person name="Walker B."/>
            <person name="Young S.K."/>
            <person name="Zeng Q."/>
            <person name="Gargeya S."/>
            <person name="Fitzgerald M."/>
            <person name="Haas B."/>
            <person name="Abouelleil A."/>
            <person name="Allen A.W."/>
            <person name="Alvarado L."/>
            <person name="Arachchi H.M."/>
            <person name="Berlin A.M."/>
            <person name="Chapman S.B."/>
            <person name="Gainer-Dewar J."/>
            <person name="Goldberg J."/>
            <person name="Griggs A."/>
            <person name="Gujja S."/>
            <person name="Hansen M."/>
            <person name="Howarth C."/>
            <person name="Imamovic A."/>
            <person name="Ireland A."/>
            <person name="Larimer J."/>
            <person name="McCowan C."/>
            <person name="Murphy C."/>
            <person name="Pearson M."/>
            <person name="Poon T.W."/>
            <person name="Priest M."/>
            <person name="Roberts A."/>
            <person name="Saif S."/>
            <person name="Shea T."/>
            <person name="Sisk P."/>
            <person name="Sykes S."/>
            <person name="Wortman J."/>
            <person name="Nusbaum C."/>
            <person name="Birren B."/>
        </authorList>
    </citation>
    <scope>NUCLEOTIDE SEQUENCE [LARGE SCALE GENOMIC DNA]</scope>
    <source>
        <strain evidence="11 12">CBS 114405</strain>
    </source>
</reference>
<dbReference type="InterPro" id="IPR048328">
    <property type="entry name" value="Dyp_perox_C"/>
</dbReference>
<evidence type="ECO:0000313" key="11">
    <source>
        <dbReference type="EMBL" id="EXJ62099.1"/>
    </source>
</evidence>
<keyword evidence="7" id="KW-0408">Iron</keyword>
<evidence type="ECO:0000256" key="1">
    <source>
        <dbReference type="ARBA" id="ARBA00001970"/>
    </source>
</evidence>
<protein>
    <recommendedName>
        <fullName evidence="13">Dyp-type peroxidase</fullName>
    </recommendedName>
</protein>
<dbReference type="GO" id="GO:0005829">
    <property type="term" value="C:cytosol"/>
    <property type="evidence" value="ECO:0007669"/>
    <property type="project" value="TreeGrafter"/>
</dbReference>
<dbReference type="PANTHER" id="PTHR30521">
    <property type="entry name" value="DEFERROCHELATASE/PEROXIDASE"/>
    <property type="match status" value="1"/>
</dbReference>
<keyword evidence="2" id="KW-0575">Peroxidase</keyword>
<keyword evidence="6" id="KW-0560">Oxidoreductase</keyword>
<dbReference type="InterPro" id="IPR011008">
    <property type="entry name" value="Dimeric_a/b-barrel"/>
</dbReference>
<evidence type="ECO:0000256" key="2">
    <source>
        <dbReference type="ARBA" id="ARBA00022559"/>
    </source>
</evidence>
<organism evidence="11 12">
    <name type="scientific">Cladophialophora yegresii CBS 114405</name>
    <dbReference type="NCBI Taxonomy" id="1182544"/>
    <lineage>
        <taxon>Eukaryota</taxon>
        <taxon>Fungi</taxon>
        <taxon>Dikarya</taxon>
        <taxon>Ascomycota</taxon>
        <taxon>Pezizomycotina</taxon>
        <taxon>Eurotiomycetes</taxon>
        <taxon>Chaetothyriomycetidae</taxon>
        <taxon>Chaetothyriales</taxon>
        <taxon>Herpotrichiellaceae</taxon>
        <taxon>Cladophialophora</taxon>
    </lineage>
</organism>
<dbReference type="SUPFAM" id="SSF54909">
    <property type="entry name" value="Dimeric alpha+beta barrel"/>
    <property type="match status" value="1"/>
</dbReference>
<comment type="similarity">
    <text evidence="8">Belongs to the DyP-type peroxidase family.</text>
</comment>
<dbReference type="InterPro" id="IPR006314">
    <property type="entry name" value="Dyp_peroxidase"/>
</dbReference>
<dbReference type="Pfam" id="PF21105">
    <property type="entry name" value="DyP_N"/>
    <property type="match status" value="1"/>
</dbReference>
<gene>
    <name evidence="11" type="ORF">A1O7_02532</name>
</gene>
<dbReference type="PANTHER" id="PTHR30521:SF4">
    <property type="entry name" value="DEFERROCHELATASE"/>
    <property type="match status" value="1"/>
</dbReference>
<evidence type="ECO:0000256" key="8">
    <source>
        <dbReference type="ARBA" id="ARBA00025737"/>
    </source>
</evidence>
<dbReference type="STRING" id="1182544.W9WUW2"/>